<protein>
    <submittedName>
        <fullName evidence="2">Transposase family protein</fullName>
    </submittedName>
</protein>
<sequence length="240" mass="26953">MRATIPAGIVGLRGQVVNAVTVESDGVIGVSCRRDARFVPVDAVTGHRGRPNRWRHRRVWDVPMFGRRVALDIEYLEIVIGARDRRVERLDFVEAGARYTRRLAELVSALCRHLPISAVSRWTGLAWRTVKDMDRAHLKATLPVLHPRDIVGVRLLGVDGTSGSGLVPNSPGGQVLFLAKFLWLRYVPRMARPLRIEFPGAIHHVMARGNARQAIFLNDEDRDAYESGHRQLPQIGAHFE</sequence>
<accession>A0ABU2WNF6</accession>
<dbReference type="RefSeq" id="WP_311366485.1">
    <property type="nucleotide sequence ID" value="NZ_JAVRIC010000035.1"/>
</dbReference>
<dbReference type="Pfam" id="PF13542">
    <property type="entry name" value="HTH_Tnp_ISL3"/>
    <property type="match status" value="1"/>
</dbReference>
<gene>
    <name evidence="2" type="ORF">RM530_17160</name>
</gene>
<feature type="domain" description="Transposase IS204/IS1001/IS1096/IS1165 helix-turn-helix" evidence="1">
    <location>
        <begin position="88"/>
        <end position="137"/>
    </location>
</feature>
<name>A0ABU2WNF6_9GAMM</name>
<evidence type="ECO:0000313" key="3">
    <source>
        <dbReference type="Proteomes" id="UP001254608"/>
    </source>
</evidence>
<dbReference type="Proteomes" id="UP001254608">
    <property type="component" value="Unassembled WGS sequence"/>
</dbReference>
<comment type="caution">
    <text evidence="2">The sequence shown here is derived from an EMBL/GenBank/DDBJ whole genome shotgun (WGS) entry which is preliminary data.</text>
</comment>
<evidence type="ECO:0000313" key="2">
    <source>
        <dbReference type="EMBL" id="MDT0499075.1"/>
    </source>
</evidence>
<evidence type="ECO:0000259" key="1">
    <source>
        <dbReference type="Pfam" id="PF13542"/>
    </source>
</evidence>
<keyword evidence="3" id="KW-1185">Reference proteome</keyword>
<organism evidence="2 3">
    <name type="scientific">Banduia mediterranea</name>
    <dbReference type="NCBI Taxonomy" id="3075609"/>
    <lineage>
        <taxon>Bacteria</taxon>
        <taxon>Pseudomonadati</taxon>
        <taxon>Pseudomonadota</taxon>
        <taxon>Gammaproteobacteria</taxon>
        <taxon>Nevskiales</taxon>
        <taxon>Algiphilaceae</taxon>
        <taxon>Banduia</taxon>
    </lineage>
</organism>
<dbReference type="InterPro" id="IPR032877">
    <property type="entry name" value="Transposase_HTH"/>
</dbReference>
<reference evidence="2 3" key="1">
    <citation type="submission" date="2023-09" db="EMBL/GenBank/DDBJ databases">
        <authorList>
            <person name="Rey-Velasco X."/>
        </authorList>
    </citation>
    <scope>NUCLEOTIDE SEQUENCE [LARGE SCALE GENOMIC DNA]</scope>
    <source>
        <strain evidence="2 3">W345</strain>
    </source>
</reference>
<proteinExistence type="predicted"/>
<dbReference type="EMBL" id="JAVRIC010000035">
    <property type="protein sequence ID" value="MDT0499075.1"/>
    <property type="molecule type" value="Genomic_DNA"/>
</dbReference>